<evidence type="ECO:0000256" key="3">
    <source>
        <dbReference type="SAM" id="SignalP"/>
    </source>
</evidence>
<dbReference type="SUPFAM" id="SSF53955">
    <property type="entry name" value="Lysozyme-like"/>
    <property type="match status" value="1"/>
</dbReference>
<dbReference type="CDD" id="cd13925">
    <property type="entry name" value="RPF"/>
    <property type="match status" value="1"/>
</dbReference>
<organism evidence="5 6">
    <name type="scientific">Kitasatospora phosalacinea</name>
    <dbReference type="NCBI Taxonomy" id="2065"/>
    <lineage>
        <taxon>Bacteria</taxon>
        <taxon>Bacillati</taxon>
        <taxon>Actinomycetota</taxon>
        <taxon>Actinomycetes</taxon>
        <taxon>Kitasatosporales</taxon>
        <taxon>Streptomycetaceae</taxon>
        <taxon>Kitasatospora</taxon>
    </lineage>
</organism>
<evidence type="ECO:0000256" key="2">
    <source>
        <dbReference type="ARBA" id="ARBA00022801"/>
    </source>
</evidence>
<dbReference type="InterPro" id="IPR023346">
    <property type="entry name" value="Lysozyme-like_dom_sf"/>
</dbReference>
<dbReference type="Gene3D" id="1.10.530.10">
    <property type="match status" value="1"/>
</dbReference>
<dbReference type="Pfam" id="PF06737">
    <property type="entry name" value="Transglycosylas"/>
    <property type="match status" value="1"/>
</dbReference>
<feature type="domain" description="Resuscitation-promoting factor core lysozyme-like" evidence="4">
    <location>
        <begin position="89"/>
        <end position="161"/>
    </location>
</feature>
<reference evidence="5" key="1">
    <citation type="submission" date="2023-02" db="EMBL/GenBank/DDBJ databases">
        <title>Kitasatospora phosalacinea NBRC 14362.</title>
        <authorList>
            <person name="Ichikawa N."/>
            <person name="Sato H."/>
            <person name="Tonouchi N."/>
        </authorList>
    </citation>
    <scope>NUCLEOTIDE SEQUENCE</scope>
    <source>
        <strain evidence="5">NBRC 14362</strain>
    </source>
</reference>
<proteinExistence type="inferred from homology"/>
<dbReference type="Proteomes" id="UP001165143">
    <property type="component" value="Unassembled WGS sequence"/>
</dbReference>
<protein>
    <recommendedName>
        <fullName evidence="4">Resuscitation-promoting factor core lysozyme-like domain-containing protein</fullName>
    </recommendedName>
</protein>
<evidence type="ECO:0000313" key="6">
    <source>
        <dbReference type="Proteomes" id="UP001165143"/>
    </source>
</evidence>
<evidence type="ECO:0000313" key="5">
    <source>
        <dbReference type="EMBL" id="GLW58824.1"/>
    </source>
</evidence>
<accession>A0A9W6PLY5</accession>
<feature type="signal peptide" evidence="3">
    <location>
        <begin position="1"/>
        <end position="25"/>
    </location>
</feature>
<dbReference type="InterPro" id="IPR010618">
    <property type="entry name" value="RPF"/>
</dbReference>
<name>A0A9W6PLY5_9ACTN</name>
<sequence>MRIPRSYGRGLAVLGLLLPAAVALTAGAPAEVLAAAAPAEALTAGAPAEVLAAAAPAEALTAAAPAEALTAGAPAEVLAAATGRRTPDLVWDRLADCESDGDWQADTGNGYYGGLQIWPPTWREAGGLRYADRPDHAGRRQQITVAEEVLRRQGWQAWGGCARAIGLLE</sequence>
<dbReference type="EMBL" id="BSRX01000061">
    <property type="protein sequence ID" value="GLW58824.1"/>
    <property type="molecule type" value="Genomic_DNA"/>
</dbReference>
<dbReference type="RefSeq" id="WP_081974229.1">
    <property type="nucleotide sequence ID" value="NZ_BSRX01000061.1"/>
</dbReference>
<gene>
    <name evidence="5" type="ORF">Kpho01_68350</name>
</gene>
<comment type="caution">
    <text evidence="5">The sequence shown here is derived from an EMBL/GenBank/DDBJ whole genome shotgun (WGS) entry which is preliminary data.</text>
</comment>
<dbReference type="AlphaFoldDB" id="A0A9W6PLY5"/>
<evidence type="ECO:0000259" key="4">
    <source>
        <dbReference type="Pfam" id="PF06737"/>
    </source>
</evidence>
<evidence type="ECO:0000256" key="1">
    <source>
        <dbReference type="ARBA" id="ARBA00010830"/>
    </source>
</evidence>
<dbReference type="GO" id="GO:0016787">
    <property type="term" value="F:hydrolase activity"/>
    <property type="evidence" value="ECO:0007669"/>
    <property type="project" value="UniProtKB-KW"/>
</dbReference>
<comment type="similarity">
    <text evidence="1">Belongs to the transglycosylase family. Rpf subfamily.</text>
</comment>
<keyword evidence="2" id="KW-0378">Hydrolase</keyword>
<feature type="chain" id="PRO_5040932372" description="Resuscitation-promoting factor core lysozyme-like domain-containing protein" evidence="3">
    <location>
        <begin position="26"/>
        <end position="169"/>
    </location>
</feature>
<keyword evidence="3" id="KW-0732">Signal</keyword>